<feature type="transmembrane region" description="Helical" evidence="1">
    <location>
        <begin position="173"/>
        <end position="198"/>
    </location>
</feature>
<feature type="transmembrane region" description="Helical" evidence="1">
    <location>
        <begin position="273"/>
        <end position="294"/>
    </location>
</feature>
<keyword evidence="1" id="KW-0812">Transmembrane</keyword>
<dbReference type="AlphaFoldDB" id="A0A450S4V7"/>
<sequence length="502" mass="54703">MTVTTILSLVENYGWGLAPLVLYGLYWLRYLLKRKPLQTGPHGELAEDLADPLSRARAIARITAPNPWDNRYRGSLDGLLVRLDRWFGVGYLNPRALHLCYLLALVYPLLFVFLDWLVTGEGDIGTLELFHPDIAWQGRLWRGALIIGGAASVGLAVFLLVSGKLHGWIQARLPIAWLAGPIFWVAAVIAGAIALVIVDGAGGVAGFGALLLVLAPMFIALALAGAGAFVSTFTFAFAVAVAVAVAVTGAFAFAVAVIIGFTLIAERLGESGLGFGFSGLFVLLAVLLAPWLLMTLGEPERLAKGMLAWTAWLFLPAINALFDVASLQVSRFLLGKIRADGRVPNIVWMVVDVIAAVALLVGLYSLIFLSLGAVDRWLFPEETIFPVARWRELFWGTRDWFHAEILWLTLMALTTLTVTGLHLIFVFAHLFAPLRHTADRRRIAGLIATIEAEAKDNEGRAGTDRCRRLATAYYLPWEHGIVLGTLTLWGIGYILYALAAHG</sequence>
<feature type="transmembrane region" description="Helical" evidence="1">
    <location>
        <begin position="346"/>
        <end position="369"/>
    </location>
</feature>
<feature type="transmembrane region" description="Helical" evidence="1">
    <location>
        <begin position="99"/>
        <end position="119"/>
    </location>
</feature>
<evidence type="ECO:0000313" key="3">
    <source>
        <dbReference type="EMBL" id="VFJ47258.1"/>
    </source>
</evidence>
<protein>
    <submittedName>
        <fullName evidence="2">Uncharacterized protein</fullName>
    </submittedName>
</protein>
<feature type="transmembrane region" description="Helical" evidence="1">
    <location>
        <begin position="12"/>
        <end position="32"/>
    </location>
</feature>
<organism evidence="2">
    <name type="scientific">Candidatus Kentrum sp. FM</name>
    <dbReference type="NCBI Taxonomy" id="2126340"/>
    <lineage>
        <taxon>Bacteria</taxon>
        <taxon>Pseudomonadati</taxon>
        <taxon>Pseudomonadota</taxon>
        <taxon>Gammaproteobacteria</taxon>
        <taxon>Candidatus Kentrum</taxon>
    </lineage>
</organism>
<evidence type="ECO:0000313" key="2">
    <source>
        <dbReference type="EMBL" id="VFJ46878.1"/>
    </source>
</evidence>
<gene>
    <name evidence="2" type="ORF">BECKFM1743A_GA0114220_100413</name>
    <name evidence="4" type="ORF">BECKFM1743B_GA0114221_1003312</name>
    <name evidence="3" type="ORF">BECKFM1743C_GA0114222_100433</name>
</gene>
<feature type="transmembrane region" description="Helical" evidence="1">
    <location>
        <begin position="405"/>
        <end position="432"/>
    </location>
</feature>
<reference evidence="2" key="1">
    <citation type="submission" date="2019-02" db="EMBL/GenBank/DDBJ databases">
        <authorList>
            <person name="Gruber-Vodicka R. H."/>
            <person name="Seah K. B. B."/>
        </authorList>
    </citation>
    <scope>NUCLEOTIDE SEQUENCE</scope>
    <source>
        <strain evidence="2">BECK_BZ163</strain>
        <strain evidence="4">BECK_BZ164</strain>
        <strain evidence="3">BECK_BZ165</strain>
    </source>
</reference>
<name>A0A450S4V7_9GAMM</name>
<proteinExistence type="predicted"/>
<keyword evidence="1" id="KW-1133">Transmembrane helix</keyword>
<dbReference type="EMBL" id="CAADFA010000043">
    <property type="protein sequence ID" value="VFJ47258.1"/>
    <property type="molecule type" value="Genomic_DNA"/>
</dbReference>
<evidence type="ECO:0000313" key="4">
    <source>
        <dbReference type="EMBL" id="VFK07161.1"/>
    </source>
</evidence>
<dbReference type="EMBL" id="CAADEZ010000041">
    <property type="protein sequence ID" value="VFJ46878.1"/>
    <property type="molecule type" value="Genomic_DNA"/>
</dbReference>
<feature type="transmembrane region" description="Helical" evidence="1">
    <location>
        <begin position="237"/>
        <end position="261"/>
    </location>
</feature>
<accession>A0A450S4V7</accession>
<evidence type="ECO:0000256" key="1">
    <source>
        <dbReference type="SAM" id="Phobius"/>
    </source>
</evidence>
<dbReference type="EMBL" id="CAADFL010000033">
    <property type="protein sequence ID" value="VFK07161.1"/>
    <property type="molecule type" value="Genomic_DNA"/>
</dbReference>
<feature type="transmembrane region" description="Helical" evidence="1">
    <location>
        <begin position="481"/>
        <end position="499"/>
    </location>
</feature>
<feature type="transmembrane region" description="Helical" evidence="1">
    <location>
        <begin position="139"/>
        <end position="161"/>
    </location>
</feature>
<feature type="transmembrane region" description="Helical" evidence="1">
    <location>
        <begin position="204"/>
        <end position="230"/>
    </location>
</feature>
<keyword evidence="1" id="KW-0472">Membrane</keyword>